<dbReference type="RefSeq" id="WP_128929734.1">
    <property type="nucleotide sequence ID" value="NZ_CP030054.1"/>
</dbReference>
<dbReference type="InterPro" id="IPR015590">
    <property type="entry name" value="Aldehyde_DH_dom"/>
</dbReference>
<feature type="domain" description="Aldehyde dehydrogenase" evidence="1">
    <location>
        <begin position="23"/>
        <end position="120"/>
    </location>
</feature>
<evidence type="ECO:0000259" key="1">
    <source>
        <dbReference type="Pfam" id="PF00171"/>
    </source>
</evidence>
<geneLocation type="plasmid" evidence="2 4">
    <name>unnamed1</name>
</geneLocation>
<evidence type="ECO:0000313" key="2">
    <source>
        <dbReference type="EMBL" id="QAU50599.1"/>
    </source>
</evidence>
<keyword evidence="2" id="KW-0614">Plasmid</keyword>
<dbReference type="GO" id="GO:0016620">
    <property type="term" value="F:oxidoreductase activity, acting on the aldehyde or oxo group of donors, NAD or NADP as acceptor"/>
    <property type="evidence" value="ECO:0007669"/>
    <property type="project" value="InterPro"/>
</dbReference>
<protein>
    <submittedName>
        <fullName evidence="3">Aldehyde dehydrogenase family protein</fullName>
    </submittedName>
</protein>
<dbReference type="AlphaFoldDB" id="A0AAE5X8C8"/>
<keyword evidence="5" id="KW-1185">Reference proteome</keyword>
<reference evidence="2 4" key="1">
    <citation type="submission" date="2018-06" db="EMBL/GenBank/DDBJ databases">
        <title>Comparative genomics of rhizobia nodulating Arachis hypogaea in China.</title>
        <authorList>
            <person name="Li Y."/>
        </authorList>
    </citation>
    <scope>NUCLEOTIDE SEQUENCE [LARGE SCALE GENOMIC DNA]</scope>
    <source>
        <strain evidence="2 4">CCBAU 51670</strain>
        <plasmid evidence="2 4">unnamed1</plasmid>
    </source>
</reference>
<dbReference type="InterPro" id="IPR016161">
    <property type="entry name" value="Ald_DH/histidinol_DH"/>
</dbReference>
<dbReference type="InterPro" id="IPR016163">
    <property type="entry name" value="Ald_DH_C"/>
</dbReference>
<evidence type="ECO:0000313" key="5">
    <source>
        <dbReference type="Proteomes" id="UP000290401"/>
    </source>
</evidence>
<organism evidence="2 4">
    <name type="scientific">Bradyrhizobium guangzhouense</name>
    <dbReference type="NCBI Taxonomy" id="1325095"/>
    <lineage>
        <taxon>Bacteria</taxon>
        <taxon>Pseudomonadati</taxon>
        <taxon>Pseudomonadota</taxon>
        <taxon>Alphaproteobacteria</taxon>
        <taxon>Hyphomicrobiales</taxon>
        <taxon>Nitrobacteraceae</taxon>
        <taxon>Bradyrhizobium</taxon>
    </lineage>
</organism>
<dbReference type="Gene3D" id="3.40.309.10">
    <property type="entry name" value="Aldehyde Dehydrogenase, Chain A, domain 2"/>
    <property type="match status" value="1"/>
</dbReference>
<dbReference type="Proteomes" id="UP000290401">
    <property type="component" value="Unassembled WGS sequence"/>
</dbReference>
<dbReference type="SUPFAM" id="SSF53720">
    <property type="entry name" value="ALDH-like"/>
    <property type="match status" value="1"/>
</dbReference>
<dbReference type="Proteomes" id="UP000288972">
    <property type="component" value="Plasmid unnamed1"/>
</dbReference>
<sequence length="129" mass="14716">MPYQERSEMWREGPTWRTTIEAWRIKVGNVFEKDTRMGDNSPIRGWPMRWRASLPALSVQRGAFLQTDGKRIGNEGFFVESTVLTGTSPEACIMNEESFGRSRQIIAFKSYDEVAEEANRRLVPSGPTA</sequence>
<name>A0AAE5X8C8_9BRAD</name>
<accession>A0AAE5X8C8</accession>
<dbReference type="EMBL" id="RDQZ01000067">
    <property type="protein sequence ID" value="RXH03831.1"/>
    <property type="molecule type" value="Genomic_DNA"/>
</dbReference>
<proteinExistence type="predicted"/>
<reference evidence="3 5" key="2">
    <citation type="submission" date="2018-10" db="EMBL/GenBank/DDBJ databases">
        <title>Bradyrhizobium sp. nov., effective nodules isolated from peanut in China.</title>
        <authorList>
            <person name="Li Y."/>
        </authorList>
    </citation>
    <scope>NUCLEOTIDE SEQUENCE [LARGE SCALE GENOMIC DNA]</scope>
    <source>
        <strain evidence="3 5">CCBAU 53426</strain>
    </source>
</reference>
<gene>
    <name evidence="3" type="ORF">EAS56_37750</name>
    <name evidence="2" type="ORF">XH91_34760</name>
</gene>
<dbReference type="KEGG" id="bgz:XH91_34760"/>
<dbReference type="Pfam" id="PF00171">
    <property type="entry name" value="Aldedh"/>
    <property type="match status" value="1"/>
</dbReference>
<dbReference type="EMBL" id="CP030054">
    <property type="protein sequence ID" value="QAU50599.1"/>
    <property type="molecule type" value="Genomic_DNA"/>
</dbReference>
<evidence type="ECO:0000313" key="4">
    <source>
        <dbReference type="Proteomes" id="UP000288972"/>
    </source>
</evidence>
<evidence type="ECO:0000313" key="3">
    <source>
        <dbReference type="EMBL" id="RXH03831.1"/>
    </source>
</evidence>